<dbReference type="SUPFAM" id="SSF51735">
    <property type="entry name" value="NAD(P)-binding Rossmann-fold domains"/>
    <property type="match status" value="1"/>
</dbReference>
<dbReference type="InterPro" id="IPR013549">
    <property type="entry name" value="DUF1731"/>
</dbReference>
<dbReference type="InterPro" id="IPR010099">
    <property type="entry name" value="SDR39U1"/>
</dbReference>
<comment type="similarity">
    <text evidence="1">Belongs to the NAD(P)-dependent epimerase/dehydratase family. SDR39U1 subfamily.</text>
</comment>
<sequence length="306" mass="33934">MSGKILITGGTGLIGSRLSELLIDQGYEVAHLSRQANPYAHYKTFRWDLDQEYIDDNVLGYADYIINLAGASVADGKWTPQRKKEILESRVKGINLLQKCLSQTNHRVKAFISASAIGIYGDTGNHLVIEESKHGTDFLASVTDQWENAANQLQELLIRTCIFRIGIVLSNKGGALPQMAKPVKLMAGAPLGSGKQYISWIHIDDLCHLFIQAIEDTRYKGVFNAVAPSPVTNEEFTKALAEVMHKPLTGLKVPAFGLKMMLGEMSEVVLEGQRVSCDKILKMGFTFEYNTVYQALESFYSPQKSK</sequence>
<evidence type="ECO:0000259" key="3">
    <source>
        <dbReference type="Pfam" id="PF08338"/>
    </source>
</evidence>
<dbReference type="Proteomes" id="UP000323426">
    <property type="component" value="Unassembled WGS sequence"/>
</dbReference>
<dbReference type="PANTHER" id="PTHR11092">
    <property type="entry name" value="SUGAR NUCLEOTIDE EPIMERASE RELATED"/>
    <property type="match status" value="1"/>
</dbReference>
<evidence type="ECO:0000313" key="4">
    <source>
        <dbReference type="EMBL" id="KAA5548688.1"/>
    </source>
</evidence>
<name>A0A5M6DMA7_9BACT</name>
<dbReference type="InterPro" id="IPR001509">
    <property type="entry name" value="Epimerase_deHydtase"/>
</dbReference>
<comment type="caution">
    <text evidence="4">The sequence shown here is derived from an EMBL/GenBank/DDBJ whole genome shotgun (WGS) entry which is preliminary data.</text>
</comment>
<dbReference type="Pfam" id="PF01370">
    <property type="entry name" value="Epimerase"/>
    <property type="match status" value="1"/>
</dbReference>
<dbReference type="Gene3D" id="3.40.50.720">
    <property type="entry name" value="NAD(P)-binding Rossmann-like Domain"/>
    <property type="match status" value="1"/>
</dbReference>
<evidence type="ECO:0000256" key="1">
    <source>
        <dbReference type="ARBA" id="ARBA00009353"/>
    </source>
</evidence>
<feature type="domain" description="DUF1731" evidence="3">
    <location>
        <begin position="253"/>
        <end position="297"/>
    </location>
</feature>
<gene>
    <name evidence="4" type="ORF">F0145_04010</name>
</gene>
<dbReference type="InterPro" id="IPR036291">
    <property type="entry name" value="NAD(P)-bd_dom_sf"/>
</dbReference>
<dbReference type="NCBIfam" id="TIGR01777">
    <property type="entry name" value="yfcH"/>
    <property type="match status" value="1"/>
</dbReference>
<keyword evidence="5" id="KW-1185">Reference proteome</keyword>
<evidence type="ECO:0000313" key="5">
    <source>
        <dbReference type="Proteomes" id="UP000323426"/>
    </source>
</evidence>
<dbReference type="AlphaFoldDB" id="A0A5M6DMA7"/>
<dbReference type="CDD" id="cd05242">
    <property type="entry name" value="SDR_a8"/>
    <property type="match status" value="1"/>
</dbReference>
<proteinExistence type="inferred from homology"/>
<dbReference type="PANTHER" id="PTHR11092:SF0">
    <property type="entry name" value="EPIMERASE FAMILY PROTEIN SDR39U1"/>
    <property type="match status" value="1"/>
</dbReference>
<evidence type="ECO:0000259" key="2">
    <source>
        <dbReference type="Pfam" id="PF01370"/>
    </source>
</evidence>
<dbReference type="Pfam" id="PF08338">
    <property type="entry name" value="DUF1731"/>
    <property type="match status" value="1"/>
</dbReference>
<feature type="domain" description="NAD-dependent epimerase/dehydratase" evidence="2">
    <location>
        <begin position="5"/>
        <end position="223"/>
    </location>
</feature>
<protein>
    <submittedName>
        <fullName evidence="4">TIGR01777 family protein</fullName>
    </submittedName>
</protein>
<accession>A0A5M6DMA7</accession>
<organism evidence="4 5">
    <name type="scientific">Adhaeribacter rhizoryzae</name>
    <dbReference type="NCBI Taxonomy" id="2607907"/>
    <lineage>
        <taxon>Bacteria</taxon>
        <taxon>Pseudomonadati</taxon>
        <taxon>Bacteroidota</taxon>
        <taxon>Cytophagia</taxon>
        <taxon>Cytophagales</taxon>
        <taxon>Hymenobacteraceae</taxon>
        <taxon>Adhaeribacter</taxon>
    </lineage>
</organism>
<dbReference type="RefSeq" id="WP_150087015.1">
    <property type="nucleotide sequence ID" value="NZ_VWSF01000002.1"/>
</dbReference>
<dbReference type="EMBL" id="VWSF01000002">
    <property type="protein sequence ID" value="KAA5548688.1"/>
    <property type="molecule type" value="Genomic_DNA"/>
</dbReference>
<reference evidence="4 5" key="1">
    <citation type="submission" date="2019-09" db="EMBL/GenBank/DDBJ databases">
        <title>Genome sequence and assembly of Adhaeribacter sp.</title>
        <authorList>
            <person name="Chhetri G."/>
        </authorList>
    </citation>
    <scope>NUCLEOTIDE SEQUENCE [LARGE SCALE GENOMIC DNA]</scope>
    <source>
        <strain evidence="4 5">DK36</strain>
    </source>
</reference>